<dbReference type="GeneID" id="25735070"/>
<dbReference type="GO" id="GO:0006281">
    <property type="term" value="P:DNA repair"/>
    <property type="evidence" value="ECO:0007669"/>
    <property type="project" value="UniProtKB-KW"/>
</dbReference>
<dbReference type="InterPro" id="IPR052230">
    <property type="entry name" value="DNA_polymerase_eta"/>
</dbReference>
<reference evidence="11 12" key="1">
    <citation type="journal article" date="2013" name="BMC Genomics">
        <title>Reconstruction of the lipid metabolism for the microalga Monoraphidium neglectum from its genome sequence reveals characteristics suitable for biofuel production.</title>
        <authorList>
            <person name="Bogen C."/>
            <person name="Al-Dilaimi A."/>
            <person name="Albersmeier A."/>
            <person name="Wichmann J."/>
            <person name="Grundmann M."/>
            <person name="Rupp O."/>
            <person name="Lauersen K.J."/>
            <person name="Blifernez-Klassen O."/>
            <person name="Kalinowski J."/>
            <person name="Goesmann A."/>
            <person name="Mussgnug J.H."/>
            <person name="Kruse O."/>
        </authorList>
    </citation>
    <scope>NUCLEOTIDE SEQUENCE [LARGE SCALE GENOMIC DNA]</scope>
    <source>
        <strain evidence="11 12">SAG 48.87</strain>
    </source>
</reference>
<dbReference type="EMBL" id="KK100459">
    <property type="protein sequence ID" value="KIZ05769.1"/>
    <property type="molecule type" value="Genomic_DNA"/>
</dbReference>
<dbReference type="Proteomes" id="UP000054498">
    <property type="component" value="Unassembled WGS sequence"/>
</dbReference>
<keyword evidence="5" id="KW-0227">DNA damage</keyword>
<dbReference type="FunFam" id="3.40.1170.60:FF:000003">
    <property type="entry name" value="DNA polymerase eta"/>
    <property type="match status" value="1"/>
</dbReference>
<evidence type="ECO:0000259" key="10">
    <source>
        <dbReference type="PROSITE" id="PS50173"/>
    </source>
</evidence>
<evidence type="ECO:0000256" key="1">
    <source>
        <dbReference type="ARBA" id="ARBA00004123"/>
    </source>
</evidence>
<feature type="compositionally biased region" description="Gly residues" evidence="9">
    <location>
        <begin position="1"/>
        <end position="11"/>
    </location>
</feature>
<feature type="region of interest" description="Disordered" evidence="9">
    <location>
        <begin position="1"/>
        <end position="24"/>
    </location>
</feature>
<keyword evidence="2 11" id="KW-0808">Transferase</keyword>
<dbReference type="GO" id="GO:0005657">
    <property type="term" value="C:replication fork"/>
    <property type="evidence" value="ECO:0007669"/>
    <property type="project" value="TreeGrafter"/>
</dbReference>
<dbReference type="GO" id="GO:0042276">
    <property type="term" value="P:error-prone translesion synthesis"/>
    <property type="evidence" value="ECO:0007669"/>
    <property type="project" value="TreeGrafter"/>
</dbReference>
<evidence type="ECO:0000313" key="12">
    <source>
        <dbReference type="Proteomes" id="UP000054498"/>
    </source>
</evidence>
<dbReference type="InterPro" id="IPR001126">
    <property type="entry name" value="UmuC"/>
</dbReference>
<dbReference type="Gene3D" id="3.30.70.270">
    <property type="match status" value="1"/>
</dbReference>
<evidence type="ECO:0000256" key="5">
    <source>
        <dbReference type="ARBA" id="ARBA00022763"/>
    </source>
</evidence>
<dbReference type="GO" id="GO:0003887">
    <property type="term" value="F:DNA-directed DNA polymerase activity"/>
    <property type="evidence" value="ECO:0007669"/>
    <property type="project" value="UniProtKB-EC"/>
</dbReference>
<accession>A0A0D2LGZ9</accession>
<dbReference type="InterPro" id="IPR043502">
    <property type="entry name" value="DNA/RNA_pol_sf"/>
</dbReference>
<keyword evidence="4" id="KW-0479">Metal-binding</keyword>
<dbReference type="PROSITE" id="PS50173">
    <property type="entry name" value="UMUC"/>
    <property type="match status" value="1"/>
</dbReference>
<dbReference type="GO" id="GO:0005634">
    <property type="term" value="C:nucleus"/>
    <property type="evidence" value="ECO:0007669"/>
    <property type="project" value="UniProtKB-SubCell"/>
</dbReference>
<evidence type="ECO:0000313" key="11">
    <source>
        <dbReference type="EMBL" id="KIZ05769.1"/>
    </source>
</evidence>
<keyword evidence="3 11" id="KW-0548">Nucleotidyltransferase</keyword>
<dbReference type="STRING" id="145388.A0A0D2LGZ9"/>
<dbReference type="KEGG" id="mng:MNEG_2192"/>
<keyword evidence="8" id="KW-0539">Nucleus</keyword>
<dbReference type="Gene3D" id="1.10.150.20">
    <property type="entry name" value="5' to 3' exonuclease, C-terminal subdomain"/>
    <property type="match status" value="1"/>
</dbReference>
<dbReference type="SUPFAM" id="SSF56672">
    <property type="entry name" value="DNA/RNA polymerases"/>
    <property type="match status" value="1"/>
</dbReference>
<dbReference type="GO" id="GO:0035861">
    <property type="term" value="C:site of double-strand break"/>
    <property type="evidence" value="ECO:0007669"/>
    <property type="project" value="TreeGrafter"/>
</dbReference>
<keyword evidence="6" id="KW-0460">Magnesium</keyword>
<evidence type="ECO:0000256" key="2">
    <source>
        <dbReference type="ARBA" id="ARBA00022679"/>
    </source>
</evidence>
<evidence type="ECO:0000256" key="8">
    <source>
        <dbReference type="ARBA" id="ARBA00023242"/>
    </source>
</evidence>
<dbReference type="AlphaFoldDB" id="A0A0D2LGZ9"/>
<evidence type="ECO:0000256" key="3">
    <source>
        <dbReference type="ARBA" id="ARBA00022695"/>
    </source>
</evidence>
<feature type="domain" description="UmuC" evidence="10">
    <location>
        <begin position="35"/>
        <end position="253"/>
    </location>
</feature>
<dbReference type="Gene3D" id="3.40.1170.60">
    <property type="match status" value="1"/>
</dbReference>
<protein>
    <submittedName>
        <fullName evidence="11">DNA polymerase eta subunit</fullName>
        <ecNumber evidence="11">2.7.7.7</ecNumber>
    </submittedName>
</protein>
<evidence type="ECO:0000256" key="7">
    <source>
        <dbReference type="ARBA" id="ARBA00023204"/>
    </source>
</evidence>
<organism evidence="11 12">
    <name type="scientific">Monoraphidium neglectum</name>
    <dbReference type="NCBI Taxonomy" id="145388"/>
    <lineage>
        <taxon>Eukaryota</taxon>
        <taxon>Viridiplantae</taxon>
        <taxon>Chlorophyta</taxon>
        <taxon>core chlorophytes</taxon>
        <taxon>Chlorophyceae</taxon>
        <taxon>CS clade</taxon>
        <taxon>Sphaeropleales</taxon>
        <taxon>Selenastraceae</taxon>
        <taxon>Monoraphidium</taxon>
    </lineage>
</organism>
<dbReference type="EC" id="2.7.7.7" evidence="11"/>
<name>A0A0D2LGZ9_9CHLO</name>
<dbReference type="PANTHER" id="PTHR45873:SF1">
    <property type="entry name" value="DNA POLYMERASE ETA"/>
    <property type="match status" value="1"/>
</dbReference>
<dbReference type="Pfam" id="PF00817">
    <property type="entry name" value="IMS"/>
    <property type="match status" value="1"/>
</dbReference>
<evidence type="ECO:0000256" key="9">
    <source>
        <dbReference type="SAM" id="MobiDB-lite"/>
    </source>
</evidence>
<comment type="subcellular location">
    <subcellularLocation>
        <location evidence="1">Nucleus</location>
    </subcellularLocation>
</comment>
<dbReference type="InterPro" id="IPR043128">
    <property type="entry name" value="Rev_trsase/Diguanyl_cyclase"/>
</dbReference>
<sequence>MADAAAGGGAVWRGAPRQHEGADGGAKAPIIGRVILHIDLDCFYAQVEQLRLDIPRDTPCAVQQWNGLIAVNYAARAAGITRHMRVPDAVKACPGLRLVHVQTIGGEGASDGAESAAAAAQRGSTKASIDEAYADISRVAAAELAKLQAGGQEGAAAAMRQAAECSCLEGGPLEPDAACDALLAAGALVAARVRAQVLERLGFTCSAGVAGNKLLAKIGSARNKPNKQTVGMPLSKIKGLGGKLGQRLTDGLGATAAGEVAAAPWQQLVGLLEDRASCKSFEPTSDKAKLAGWIKARC</sequence>
<dbReference type="OrthoDB" id="5723at2759"/>
<dbReference type="RefSeq" id="XP_013904788.1">
    <property type="nucleotide sequence ID" value="XM_014049334.1"/>
</dbReference>
<dbReference type="PANTHER" id="PTHR45873">
    <property type="entry name" value="DNA POLYMERASE ETA"/>
    <property type="match status" value="1"/>
</dbReference>
<keyword evidence="7" id="KW-0234">DNA repair</keyword>
<dbReference type="GO" id="GO:0046872">
    <property type="term" value="F:metal ion binding"/>
    <property type="evidence" value="ECO:0007669"/>
    <property type="project" value="UniProtKB-KW"/>
</dbReference>
<evidence type="ECO:0000256" key="4">
    <source>
        <dbReference type="ARBA" id="ARBA00022723"/>
    </source>
</evidence>
<gene>
    <name evidence="11" type="ORF">MNEG_2192</name>
</gene>
<keyword evidence="12" id="KW-1185">Reference proteome</keyword>
<proteinExistence type="predicted"/>
<dbReference type="GO" id="GO:0009314">
    <property type="term" value="P:response to radiation"/>
    <property type="evidence" value="ECO:0007669"/>
    <property type="project" value="TreeGrafter"/>
</dbReference>
<evidence type="ECO:0000256" key="6">
    <source>
        <dbReference type="ARBA" id="ARBA00022842"/>
    </source>
</evidence>